<evidence type="ECO:0000256" key="2">
    <source>
        <dbReference type="SAM" id="SignalP"/>
    </source>
</evidence>
<feature type="signal peptide" evidence="2">
    <location>
        <begin position="1"/>
        <end position="19"/>
    </location>
</feature>
<dbReference type="PROSITE" id="PS51352">
    <property type="entry name" value="THIOREDOXIN_2"/>
    <property type="match status" value="1"/>
</dbReference>
<sequence>MKLKFFIVFLGLLVQTSFAQTANWYEDAHQAVAASNKANKPLLIFFTGSDWCGWCKRLQKEVFNTQEFKTWADKNVVLLELDFPRKNNQPKNIQIQNQQIQAAFSIQGYPTVWIVTPEVNDGKTNFVPLGRTGYEAGGVSKWLLTANSILKNK</sequence>
<protein>
    <submittedName>
        <fullName evidence="4">Thioredoxin family protein</fullName>
    </submittedName>
</protein>
<keyword evidence="5" id="KW-1185">Reference proteome</keyword>
<dbReference type="PANTHER" id="PTHR15337">
    <property type="entry name" value="ANTERIOR GRADIENT PROTEIN-RELATED"/>
    <property type="match status" value="1"/>
</dbReference>
<dbReference type="PANTHER" id="PTHR15337:SF11">
    <property type="entry name" value="THIOREDOXIN DOMAIN-CONTAINING PROTEIN"/>
    <property type="match status" value="1"/>
</dbReference>
<evidence type="ECO:0000313" key="4">
    <source>
        <dbReference type="EMBL" id="UYW01326.1"/>
    </source>
</evidence>
<evidence type="ECO:0000313" key="5">
    <source>
        <dbReference type="Proteomes" id="UP001163328"/>
    </source>
</evidence>
<dbReference type="Gene3D" id="3.40.30.10">
    <property type="entry name" value="Glutaredoxin"/>
    <property type="match status" value="1"/>
</dbReference>
<evidence type="ECO:0000256" key="1">
    <source>
        <dbReference type="ARBA" id="ARBA00022729"/>
    </source>
</evidence>
<reference evidence="4" key="1">
    <citation type="submission" date="2021-08" db="EMBL/GenBank/DDBJ databases">
        <title>Flavobacterium sp. strain CC-SYL302.</title>
        <authorList>
            <person name="Lin S.-Y."/>
            <person name="Lee T.-H."/>
            <person name="Young C.-C."/>
        </authorList>
    </citation>
    <scope>NUCLEOTIDE SEQUENCE</scope>
    <source>
        <strain evidence="4">CC-SYL302</strain>
    </source>
</reference>
<dbReference type="Proteomes" id="UP001163328">
    <property type="component" value="Chromosome"/>
</dbReference>
<dbReference type="InterPro" id="IPR013766">
    <property type="entry name" value="Thioredoxin_domain"/>
</dbReference>
<dbReference type="InterPro" id="IPR036249">
    <property type="entry name" value="Thioredoxin-like_sf"/>
</dbReference>
<dbReference type="SUPFAM" id="SSF52833">
    <property type="entry name" value="Thioredoxin-like"/>
    <property type="match status" value="1"/>
</dbReference>
<feature type="chain" id="PRO_5046133090" evidence="2">
    <location>
        <begin position="20"/>
        <end position="153"/>
    </location>
</feature>
<evidence type="ECO:0000259" key="3">
    <source>
        <dbReference type="PROSITE" id="PS51352"/>
    </source>
</evidence>
<dbReference type="EMBL" id="CP081495">
    <property type="protein sequence ID" value="UYW01326.1"/>
    <property type="molecule type" value="Genomic_DNA"/>
</dbReference>
<organism evidence="4 5">
    <name type="scientific">Flavobacterium agricola</name>
    <dbReference type="NCBI Taxonomy" id="2870839"/>
    <lineage>
        <taxon>Bacteria</taxon>
        <taxon>Pseudomonadati</taxon>
        <taxon>Bacteroidota</taxon>
        <taxon>Flavobacteriia</taxon>
        <taxon>Flavobacteriales</taxon>
        <taxon>Flavobacteriaceae</taxon>
        <taxon>Flavobacterium</taxon>
    </lineage>
</organism>
<dbReference type="Pfam" id="PF13899">
    <property type="entry name" value="Thioredoxin_7"/>
    <property type="match status" value="1"/>
</dbReference>
<dbReference type="InterPro" id="IPR051099">
    <property type="entry name" value="AGR/TXD"/>
</dbReference>
<feature type="domain" description="Thioredoxin" evidence="3">
    <location>
        <begin position="11"/>
        <end position="145"/>
    </location>
</feature>
<accession>A0ABY6M2G6</accession>
<gene>
    <name evidence="4" type="ORF">K5I29_12960</name>
</gene>
<keyword evidence="1 2" id="KW-0732">Signal</keyword>
<name>A0ABY6M2G6_9FLAO</name>
<dbReference type="RefSeq" id="WP_264433793.1">
    <property type="nucleotide sequence ID" value="NZ_CP081495.1"/>
</dbReference>
<proteinExistence type="predicted"/>